<keyword evidence="3" id="KW-1185">Reference proteome</keyword>
<name>A0ABS6U9X9_9PSEU</name>
<accession>A0ABS6U9X9</accession>
<proteinExistence type="predicted"/>
<evidence type="ECO:0000259" key="1">
    <source>
        <dbReference type="PROSITE" id="PS50883"/>
    </source>
</evidence>
<evidence type="ECO:0000313" key="3">
    <source>
        <dbReference type="Proteomes" id="UP000694300"/>
    </source>
</evidence>
<comment type="caution">
    <text evidence="2">The sequence shown here is derived from an EMBL/GenBank/DDBJ whole genome shotgun (WGS) entry which is preliminary data.</text>
</comment>
<dbReference type="PANTHER" id="PTHR33121:SF70">
    <property type="entry name" value="SIGNALING PROTEIN YKOW"/>
    <property type="match status" value="1"/>
</dbReference>
<sequence length="152" mass="16232">MGDHDFPDRVAEGLRRHGIHPGQLTLEITEEALLHDLPTATAVAGRLDDLGVLLALDDFGTGYSSLLHLRQIPLRAMKVDRGFLRDIDTDVDTALFVKALLTFGADLGIAVVVEGVERESQAEVLAGLGCTLAQGHLFGPPAPAESWDLGCP</sequence>
<feature type="domain" description="EAL" evidence="1">
    <location>
        <begin position="1"/>
        <end position="152"/>
    </location>
</feature>
<protein>
    <submittedName>
        <fullName evidence="2">EAL domain-containing protein</fullName>
    </submittedName>
</protein>
<dbReference type="EMBL" id="JADQDF010000001">
    <property type="protein sequence ID" value="MBW0129039.1"/>
    <property type="molecule type" value="Genomic_DNA"/>
</dbReference>
<organism evidence="2 3">
    <name type="scientific">Pseudonocardia oceani</name>
    <dbReference type="NCBI Taxonomy" id="2792013"/>
    <lineage>
        <taxon>Bacteria</taxon>
        <taxon>Bacillati</taxon>
        <taxon>Actinomycetota</taxon>
        <taxon>Actinomycetes</taxon>
        <taxon>Pseudonocardiales</taxon>
        <taxon>Pseudonocardiaceae</taxon>
        <taxon>Pseudonocardia</taxon>
    </lineage>
</organism>
<dbReference type="Pfam" id="PF00563">
    <property type="entry name" value="EAL"/>
    <property type="match status" value="1"/>
</dbReference>
<dbReference type="PANTHER" id="PTHR33121">
    <property type="entry name" value="CYCLIC DI-GMP PHOSPHODIESTERASE PDEF"/>
    <property type="match status" value="1"/>
</dbReference>
<dbReference type="Proteomes" id="UP000694300">
    <property type="component" value="Unassembled WGS sequence"/>
</dbReference>
<dbReference type="PROSITE" id="PS50883">
    <property type="entry name" value="EAL"/>
    <property type="match status" value="1"/>
</dbReference>
<dbReference type="InterPro" id="IPR050706">
    <property type="entry name" value="Cyclic-di-GMP_PDE-like"/>
</dbReference>
<dbReference type="CDD" id="cd01948">
    <property type="entry name" value="EAL"/>
    <property type="match status" value="1"/>
</dbReference>
<reference evidence="2 3" key="1">
    <citation type="submission" date="2020-11" db="EMBL/GenBank/DDBJ databases">
        <title>Pseudonocardia abyssalis sp. nov. and Pseudonocardia oceani sp. nov., description and phylogenomic analysis of two novel actinomycetes isolated from the deep Southern Ocean.</title>
        <authorList>
            <person name="Parra J."/>
        </authorList>
    </citation>
    <scope>NUCLEOTIDE SEQUENCE [LARGE SCALE GENOMIC DNA]</scope>
    <source>
        <strain evidence="3">KRD185</strain>
    </source>
</reference>
<dbReference type="SMART" id="SM00052">
    <property type="entry name" value="EAL"/>
    <property type="match status" value="1"/>
</dbReference>
<dbReference type="InterPro" id="IPR001633">
    <property type="entry name" value="EAL_dom"/>
</dbReference>
<gene>
    <name evidence="2" type="ORF">I4I82_15325</name>
</gene>
<evidence type="ECO:0000313" key="2">
    <source>
        <dbReference type="EMBL" id="MBW0129039.1"/>
    </source>
</evidence>